<dbReference type="PRINTS" id="PR01021">
    <property type="entry name" value="OMPADOMAIN"/>
</dbReference>
<proteinExistence type="predicted"/>
<dbReference type="AlphaFoldDB" id="A0A7C9JWZ0"/>
<dbReference type="InterPro" id="IPR006664">
    <property type="entry name" value="OMP_bac"/>
</dbReference>
<evidence type="ECO:0000256" key="3">
    <source>
        <dbReference type="ARBA" id="ARBA00023237"/>
    </source>
</evidence>
<dbReference type="Pfam" id="PF00691">
    <property type="entry name" value="OmpA"/>
    <property type="match status" value="1"/>
</dbReference>
<dbReference type="EMBL" id="JAAFGW010000093">
    <property type="protein sequence ID" value="NDP48217.1"/>
    <property type="molecule type" value="Genomic_DNA"/>
</dbReference>
<feature type="domain" description="OmpA-like" evidence="7">
    <location>
        <begin position="271"/>
        <end position="388"/>
    </location>
</feature>
<protein>
    <submittedName>
        <fullName evidence="8">OmpA family protein</fullName>
    </submittedName>
</protein>
<organism evidence="8 9">
    <name type="scientific">Sulfuriferula multivorans</name>
    <dbReference type="NCBI Taxonomy" id="1559896"/>
    <lineage>
        <taxon>Bacteria</taxon>
        <taxon>Pseudomonadati</taxon>
        <taxon>Pseudomonadota</taxon>
        <taxon>Betaproteobacteria</taxon>
        <taxon>Nitrosomonadales</taxon>
        <taxon>Sulfuricellaceae</taxon>
        <taxon>Sulfuriferula</taxon>
    </lineage>
</organism>
<evidence type="ECO:0000256" key="5">
    <source>
        <dbReference type="SAM" id="Coils"/>
    </source>
</evidence>
<evidence type="ECO:0000256" key="4">
    <source>
        <dbReference type="PROSITE-ProRule" id="PRU00473"/>
    </source>
</evidence>
<dbReference type="Pfam" id="PF14346">
    <property type="entry name" value="DUF4398"/>
    <property type="match status" value="1"/>
</dbReference>
<evidence type="ECO:0000259" key="7">
    <source>
        <dbReference type="PROSITE" id="PS51123"/>
    </source>
</evidence>
<name>A0A7C9JWZ0_9PROT</name>
<gene>
    <name evidence="8" type="ORF">GZ085_07470</name>
</gene>
<feature type="coiled-coil region" evidence="5">
    <location>
        <begin position="165"/>
        <end position="192"/>
    </location>
</feature>
<dbReference type="PROSITE" id="PS01068">
    <property type="entry name" value="OMPA_1"/>
    <property type="match status" value="1"/>
</dbReference>
<dbReference type="PANTHER" id="PTHR30329:SF21">
    <property type="entry name" value="LIPOPROTEIN YIAD-RELATED"/>
    <property type="match status" value="1"/>
</dbReference>
<dbReference type="GO" id="GO:0009279">
    <property type="term" value="C:cell outer membrane"/>
    <property type="evidence" value="ECO:0007669"/>
    <property type="project" value="UniProtKB-SubCell"/>
</dbReference>
<dbReference type="Gene3D" id="3.30.1330.60">
    <property type="entry name" value="OmpA-like domain"/>
    <property type="match status" value="1"/>
</dbReference>
<evidence type="ECO:0000313" key="8">
    <source>
        <dbReference type="EMBL" id="NDP48217.1"/>
    </source>
</evidence>
<dbReference type="InterPro" id="IPR006690">
    <property type="entry name" value="OMPA-like_CS"/>
</dbReference>
<evidence type="ECO:0000256" key="2">
    <source>
        <dbReference type="ARBA" id="ARBA00023136"/>
    </source>
</evidence>
<dbReference type="InterPro" id="IPR006665">
    <property type="entry name" value="OmpA-like"/>
</dbReference>
<dbReference type="InterPro" id="IPR036737">
    <property type="entry name" value="OmpA-like_sf"/>
</dbReference>
<comment type="subcellular location">
    <subcellularLocation>
        <location evidence="1">Cell outer membrane</location>
    </subcellularLocation>
</comment>
<feature type="coiled-coil region" evidence="5">
    <location>
        <begin position="228"/>
        <end position="269"/>
    </location>
</feature>
<dbReference type="SUPFAM" id="SSF103088">
    <property type="entry name" value="OmpA-like"/>
    <property type="match status" value="1"/>
</dbReference>
<evidence type="ECO:0000313" key="9">
    <source>
        <dbReference type="Proteomes" id="UP000483432"/>
    </source>
</evidence>
<evidence type="ECO:0000256" key="6">
    <source>
        <dbReference type="SAM" id="SignalP"/>
    </source>
</evidence>
<accession>A0A7C9JWZ0</accession>
<dbReference type="Proteomes" id="UP000483432">
    <property type="component" value="Unassembled WGS sequence"/>
</dbReference>
<evidence type="ECO:0000256" key="1">
    <source>
        <dbReference type="ARBA" id="ARBA00004442"/>
    </source>
</evidence>
<keyword evidence="3" id="KW-0998">Cell outer membrane</keyword>
<keyword evidence="5" id="KW-0175">Coiled coil</keyword>
<dbReference type="CDD" id="cd07185">
    <property type="entry name" value="OmpA_C-like"/>
    <property type="match status" value="1"/>
</dbReference>
<dbReference type="PROSITE" id="PS51123">
    <property type="entry name" value="OMPA_2"/>
    <property type="match status" value="1"/>
</dbReference>
<reference evidence="8 9" key="1">
    <citation type="submission" date="2019-09" db="EMBL/GenBank/DDBJ databases">
        <title>H2 Metabolism Revealed by Metagenomic Analysis in Subglacial Sediment of East Antarctica.</title>
        <authorList>
            <person name="Yang Z."/>
            <person name="Zhang Y."/>
            <person name="Lv Y."/>
            <person name="Yan W."/>
            <person name="Xiao X."/>
            <person name="Sun B."/>
            <person name="Ma H."/>
        </authorList>
    </citation>
    <scope>NUCLEOTIDE SEQUENCE [LARGE SCALE GENOMIC DNA]</scope>
    <source>
        <strain evidence="8">Bin2_2</strain>
    </source>
</reference>
<feature type="chain" id="PRO_5029014947" evidence="6">
    <location>
        <begin position="21"/>
        <end position="395"/>
    </location>
</feature>
<keyword evidence="6" id="KW-0732">Signal</keyword>
<comment type="caution">
    <text evidence="8">The sequence shown here is derived from an EMBL/GenBank/DDBJ whole genome shotgun (WGS) entry which is preliminary data.</text>
</comment>
<feature type="signal peptide" evidence="6">
    <location>
        <begin position="1"/>
        <end position="20"/>
    </location>
</feature>
<keyword evidence="2 4" id="KW-0472">Membrane</keyword>
<dbReference type="InterPro" id="IPR025511">
    <property type="entry name" value="DUF4398"/>
</dbReference>
<dbReference type="InterPro" id="IPR050330">
    <property type="entry name" value="Bact_OuterMem_StrucFunc"/>
</dbReference>
<sequence>MLKNLSLPLSLIAVAIVSGCASVPPENTALNDARNSYNSARSNPQVTKLAPIELQEAGNALQMADSASTNRAEVSTVNQLSYLTKQKVAIAQETAKRKAAELDIANSSAKRDQVRLELRTAEADAAQKRAMLAQQSADQRATALAAANVKAEQDRAQIAARMVEIEAARKQAALAQQNADKQAAALAEAQAQSKQDQTLIAARMAEAEAARKQAALAQEAADKQAAALAQAQEAADKQAAALAEAQAASERNQALIAQQEKQLKELNAKKTDRGMVITLGDVLFNVDKAELSAGGINNVKKLAEFLNKYPQRKVMIEGHTDSRGSDTYNQALSERRAEAVQKALGNMGISNERVATRGYGESSPAATNDSAAGRQINRRVEIVLSDDGGNIVPHK</sequence>
<dbReference type="PROSITE" id="PS51257">
    <property type="entry name" value="PROKAR_LIPOPROTEIN"/>
    <property type="match status" value="1"/>
</dbReference>
<dbReference type="PANTHER" id="PTHR30329">
    <property type="entry name" value="STATOR ELEMENT OF FLAGELLAR MOTOR COMPLEX"/>
    <property type="match status" value="1"/>
</dbReference>
<dbReference type="PRINTS" id="PR01023">
    <property type="entry name" value="NAFLGMOTY"/>
</dbReference>